<evidence type="ECO:0000256" key="3">
    <source>
        <dbReference type="ARBA" id="ARBA00004246"/>
    </source>
</evidence>
<evidence type="ECO:0000256" key="15">
    <source>
        <dbReference type="ARBA" id="ARBA00058857"/>
    </source>
</evidence>
<dbReference type="OrthoDB" id="5855668at2759"/>
<dbReference type="InterPro" id="IPR035892">
    <property type="entry name" value="C2_domain_sf"/>
</dbReference>
<evidence type="ECO:0000256" key="8">
    <source>
        <dbReference type="ARBA" id="ARBA00022553"/>
    </source>
</evidence>
<sequence>MAAAQCVTKVELTVSCENLLDKDVGSKSDPLCVLLMSCTEGRWYEAGRTEQVQNCLCPKFAKKFVVDYYFEIVQKLRFGVYDIDNKTVDLSDDDFLGQLECTLGQVVSSRRLTRPLLLTSSAPAGRGTITIMAEEISDNRVAHFEVEARKLDNKDFFGKSDPYLEFYKQTDSGWQLAHRTEVVNNNLNPTWKSFRIPVQSLCGGDLEKPIKVECYDYDNDGSHDLIGSFQTTLKRFQDASRTSPAEFDCVNSKKKQKKKGYKNSGVISVKMCEVKKEYTFLDYIMGGCQLNFTVAVDFTASNGDPRSPDSLHYISPQGVNEYLTATWSVGNVIQDYDSDKMFPAFGFGAQIPPSWQVSHQFPLNFNPSNPFCPGLPGALQQSTASQYFVLLIITDGVITDMDQTRNAIVQASRLPMSIIIIGVGGADFSAMEFLDGDDGRLRSQTGESALRDIVQFVPFRDFKKAPGPALAQSVLAELPQQVASFFGLFGLKPPEEAGASSGFLHYSH</sequence>
<dbReference type="GO" id="GO:0005634">
    <property type="term" value="C:nucleus"/>
    <property type="evidence" value="ECO:0007669"/>
    <property type="project" value="UniProtKB-SubCell"/>
</dbReference>
<dbReference type="GO" id="GO:0071277">
    <property type="term" value="P:cellular response to calcium ion"/>
    <property type="evidence" value="ECO:0007669"/>
    <property type="project" value="UniProtKB-ARBA"/>
</dbReference>
<evidence type="ECO:0000313" key="21">
    <source>
        <dbReference type="Proteomes" id="UP001148018"/>
    </source>
</evidence>
<dbReference type="InterPro" id="IPR000008">
    <property type="entry name" value="C2_dom"/>
</dbReference>
<dbReference type="CDD" id="cd04048">
    <property type="entry name" value="C2A_Copine"/>
    <property type="match status" value="1"/>
</dbReference>
<dbReference type="AlphaFoldDB" id="A0A9Q0EQG2"/>
<dbReference type="GO" id="GO:0005737">
    <property type="term" value="C:cytoplasm"/>
    <property type="evidence" value="ECO:0007669"/>
    <property type="project" value="UniProtKB-SubCell"/>
</dbReference>
<evidence type="ECO:0000256" key="1">
    <source>
        <dbReference type="ARBA" id="ARBA00004123"/>
    </source>
</evidence>
<dbReference type="PANTHER" id="PTHR10857">
    <property type="entry name" value="COPINE"/>
    <property type="match status" value="1"/>
</dbReference>
<dbReference type="PROSITE" id="PS50004">
    <property type="entry name" value="C2"/>
    <property type="match status" value="2"/>
</dbReference>
<comment type="similarity">
    <text evidence="5">Belongs to the copine family.</text>
</comment>
<keyword evidence="13" id="KW-0472">Membrane</keyword>
<feature type="domain" description="C2" evidence="19">
    <location>
        <begin position="123"/>
        <end position="247"/>
    </location>
</feature>
<dbReference type="GO" id="GO:0046872">
    <property type="term" value="F:metal ion binding"/>
    <property type="evidence" value="ECO:0007669"/>
    <property type="project" value="UniProtKB-KW"/>
</dbReference>
<dbReference type="SUPFAM" id="SSF53300">
    <property type="entry name" value="vWA-like"/>
    <property type="match status" value="1"/>
</dbReference>
<dbReference type="InterPro" id="IPR045052">
    <property type="entry name" value="Copine"/>
</dbReference>
<evidence type="ECO:0000256" key="10">
    <source>
        <dbReference type="ARBA" id="ARBA00022737"/>
    </source>
</evidence>
<dbReference type="Proteomes" id="UP001148018">
    <property type="component" value="Unassembled WGS sequence"/>
</dbReference>
<comment type="subcellular location">
    <subcellularLocation>
        <location evidence="3">Cell junction</location>
        <location evidence="3">Focal adhesion</location>
    </subcellularLocation>
    <subcellularLocation>
        <location evidence="2">Cell membrane</location>
    </subcellularLocation>
    <subcellularLocation>
        <location evidence="4">Cytoplasm</location>
    </subcellularLocation>
    <subcellularLocation>
        <location evidence="1">Nucleus</location>
    </subcellularLocation>
</comment>
<keyword evidence="11" id="KW-0106">Calcium</keyword>
<dbReference type="InterPro" id="IPR036465">
    <property type="entry name" value="vWFA_dom_sf"/>
</dbReference>
<dbReference type="PANTHER" id="PTHR10857:SF22">
    <property type="entry name" value="COPINE-3"/>
    <property type="match status" value="1"/>
</dbReference>
<evidence type="ECO:0000256" key="4">
    <source>
        <dbReference type="ARBA" id="ARBA00004496"/>
    </source>
</evidence>
<dbReference type="GO" id="GO:0005544">
    <property type="term" value="F:calcium-dependent phospholipid binding"/>
    <property type="evidence" value="ECO:0007669"/>
    <property type="project" value="InterPro"/>
</dbReference>
<evidence type="ECO:0000256" key="11">
    <source>
        <dbReference type="ARBA" id="ARBA00022837"/>
    </source>
</evidence>
<dbReference type="SMART" id="SM00239">
    <property type="entry name" value="C2"/>
    <property type="match status" value="2"/>
</dbReference>
<evidence type="ECO:0000256" key="18">
    <source>
        <dbReference type="ARBA" id="ARBA00076171"/>
    </source>
</evidence>
<evidence type="ECO:0000256" key="14">
    <source>
        <dbReference type="ARBA" id="ARBA00023242"/>
    </source>
</evidence>
<evidence type="ECO:0000256" key="2">
    <source>
        <dbReference type="ARBA" id="ARBA00004236"/>
    </source>
</evidence>
<keyword evidence="7" id="KW-0963">Cytoplasm</keyword>
<keyword evidence="12" id="KW-0965">Cell junction</keyword>
<accession>A0A9Q0EQG2</accession>
<comment type="function">
    <text evidence="15">Calcium-dependent phospholipid-binding protein that plays a role in ERBB2-mediated tumor cell migration in response to growth factor heregulin stimulation.</text>
</comment>
<evidence type="ECO:0000256" key="6">
    <source>
        <dbReference type="ARBA" id="ARBA00022475"/>
    </source>
</evidence>
<dbReference type="GO" id="GO:0005886">
    <property type="term" value="C:plasma membrane"/>
    <property type="evidence" value="ECO:0007669"/>
    <property type="project" value="UniProtKB-SubCell"/>
</dbReference>
<keyword evidence="6" id="KW-1003">Cell membrane</keyword>
<evidence type="ECO:0000313" key="20">
    <source>
        <dbReference type="EMBL" id="KAJ3611391.1"/>
    </source>
</evidence>
<dbReference type="EMBL" id="JANIIK010000037">
    <property type="protein sequence ID" value="KAJ3611391.1"/>
    <property type="molecule type" value="Genomic_DNA"/>
</dbReference>
<keyword evidence="10" id="KW-0677">Repeat</keyword>
<keyword evidence="8" id="KW-0597">Phosphoprotein</keyword>
<dbReference type="CDD" id="cd04047">
    <property type="entry name" value="C2B_Copine"/>
    <property type="match status" value="1"/>
</dbReference>
<dbReference type="GO" id="GO:0030971">
    <property type="term" value="F:receptor tyrosine kinase binding"/>
    <property type="evidence" value="ECO:0007669"/>
    <property type="project" value="TreeGrafter"/>
</dbReference>
<evidence type="ECO:0000256" key="16">
    <source>
        <dbReference type="ARBA" id="ARBA00065466"/>
    </source>
</evidence>
<dbReference type="SUPFAM" id="SSF49562">
    <property type="entry name" value="C2 domain (Calcium/lipid-binding domain, CaLB)"/>
    <property type="match status" value="2"/>
</dbReference>
<dbReference type="GO" id="GO:0038128">
    <property type="term" value="P:ERBB2 signaling pathway"/>
    <property type="evidence" value="ECO:0007669"/>
    <property type="project" value="TreeGrafter"/>
</dbReference>
<feature type="domain" description="C2" evidence="19">
    <location>
        <begin position="1"/>
        <end position="116"/>
    </location>
</feature>
<comment type="subunit">
    <text evidence="16">Monomer. Interacts with ERBB2 (preferentially with the tyrosine phosphorylated form); this interaction occurs at the cell membrane and is increased in a growth factor heregulin-dependent manner. Interacts with SHC1; this interaction may mediate the binding of CPNE3 with ERBB2. Interacts with RACK1.</text>
</comment>
<evidence type="ECO:0000259" key="19">
    <source>
        <dbReference type="PROSITE" id="PS50004"/>
    </source>
</evidence>
<evidence type="ECO:0000256" key="5">
    <source>
        <dbReference type="ARBA" id="ARBA00009048"/>
    </source>
</evidence>
<evidence type="ECO:0000256" key="7">
    <source>
        <dbReference type="ARBA" id="ARBA00022490"/>
    </source>
</evidence>
<dbReference type="FunFam" id="2.60.40.150:FF:000099">
    <property type="entry name" value="Copine 3"/>
    <property type="match status" value="1"/>
</dbReference>
<keyword evidence="21" id="KW-1185">Reference proteome</keyword>
<evidence type="ECO:0000256" key="13">
    <source>
        <dbReference type="ARBA" id="ARBA00023136"/>
    </source>
</evidence>
<protein>
    <recommendedName>
        <fullName evidence="17">Copine-3</fullName>
    </recommendedName>
    <alternativeName>
        <fullName evidence="18">Copine III</fullName>
    </alternativeName>
</protein>
<dbReference type="InterPro" id="IPR010734">
    <property type="entry name" value="Copine_C"/>
</dbReference>
<evidence type="ECO:0000256" key="12">
    <source>
        <dbReference type="ARBA" id="ARBA00022949"/>
    </source>
</evidence>
<evidence type="ECO:0000256" key="9">
    <source>
        <dbReference type="ARBA" id="ARBA00022723"/>
    </source>
</evidence>
<reference evidence="20" key="1">
    <citation type="submission" date="2022-07" db="EMBL/GenBank/DDBJ databases">
        <title>Chromosome-level genome of Muraenolepis orangiensis.</title>
        <authorList>
            <person name="Kim J."/>
        </authorList>
    </citation>
    <scope>NUCLEOTIDE SEQUENCE</scope>
    <source>
        <strain evidence="20">KU_S4_2022</strain>
        <tissue evidence="20">Muscle</tissue>
    </source>
</reference>
<proteinExistence type="inferred from homology"/>
<gene>
    <name evidence="20" type="ORF">NHX12_021406</name>
</gene>
<comment type="caution">
    <text evidence="20">The sequence shown here is derived from an EMBL/GenBank/DDBJ whole genome shotgun (WGS) entry which is preliminary data.</text>
</comment>
<dbReference type="InterPro" id="IPR037768">
    <property type="entry name" value="C2B_Copine"/>
</dbReference>
<organism evidence="20 21">
    <name type="scientific">Muraenolepis orangiensis</name>
    <name type="common">Patagonian moray cod</name>
    <dbReference type="NCBI Taxonomy" id="630683"/>
    <lineage>
        <taxon>Eukaryota</taxon>
        <taxon>Metazoa</taxon>
        <taxon>Chordata</taxon>
        <taxon>Craniata</taxon>
        <taxon>Vertebrata</taxon>
        <taxon>Euteleostomi</taxon>
        <taxon>Actinopterygii</taxon>
        <taxon>Neopterygii</taxon>
        <taxon>Teleostei</taxon>
        <taxon>Neoteleostei</taxon>
        <taxon>Acanthomorphata</taxon>
        <taxon>Zeiogadaria</taxon>
        <taxon>Gadariae</taxon>
        <taxon>Gadiformes</taxon>
        <taxon>Muraenolepidoidei</taxon>
        <taxon>Muraenolepididae</taxon>
        <taxon>Muraenolepis</taxon>
    </lineage>
</organism>
<keyword evidence="14" id="KW-0539">Nucleus</keyword>
<evidence type="ECO:0000256" key="17">
    <source>
        <dbReference type="ARBA" id="ARBA00074834"/>
    </source>
</evidence>
<dbReference type="FunFam" id="2.60.40.150:FF:000042">
    <property type="entry name" value="Copine 3"/>
    <property type="match status" value="1"/>
</dbReference>
<keyword evidence="9" id="KW-0479">Metal-binding</keyword>
<dbReference type="GO" id="GO:0005925">
    <property type="term" value="C:focal adhesion"/>
    <property type="evidence" value="ECO:0007669"/>
    <property type="project" value="UniProtKB-SubCell"/>
</dbReference>
<name>A0A9Q0EQG2_9TELE</name>
<dbReference type="Pfam" id="PF00168">
    <property type="entry name" value="C2"/>
    <property type="match status" value="2"/>
</dbReference>
<dbReference type="Pfam" id="PF07002">
    <property type="entry name" value="Copine"/>
    <property type="match status" value="2"/>
</dbReference>
<dbReference type="Gene3D" id="2.60.40.150">
    <property type="entry name" value="C2 domain"/>
    <property type="match status" value="2"/>
</dbReference>